<gene>
    <name evidence="3" type="ORF">N0V91_003242</name>
</gene>
<dbReference type="OrthoDB" id="20872at2759"/>
<keyword evidence="4" id="KW-1185">Reference proteome</keyword>
<dbReference type="InterPro" id="IPR010730">
    <property type="entry name" value="HET"/>
</dbReference>
<dbReference type="EMBL" id="JAPEVA010000015">
    <property type="protein sequence ID" value="KAJ4408590.1"/>
    <property type="molecule type" value="Genomic_DNA"/>
</dbReference>
<evidence type="ECO:0000313" key="3">
    <source>
        <dbReference type="EMBL" id="KAJ4408590.1"/>
    </source>
</evidence>
<dbReference type="Pfam" id="PF26640">
    <property type="entry name" value="DUF8212"/>
    <property type="match status" value="1"/>
</dbReference>
<reference evidence="3" key="1">
    <citation type="submission" date="2022-10" db="EMBL/GenBank/DDBJ databases">
        <title>Tapping the CABI collections for fungal endophytes: first genome assemblies for Collariella, Neodidymelliopsis, Ascochyta clinopodiicola, Didymella pomorum, Didymosphaeria variabile, Neocosmospora piperis and Neocucurbitaria cava.</title>
        <authorList>
            <person name="Hill R."/>
        </authorList>
    </citation>
    <scope>NUCLEOTIDE SEQUENCE</scope>
    <source>
        <strain evidence="3">IMI 355091</strain>
    </source>
</reference>
<accession>A0A9W9DAN4</accession>
<evidence type="ECO:0008006" key="5">
    <source>
        <dbReference type="Google" id="ProtNLM"/>
    </source>
</evidence>
<dbReference type="InterPro" id="IPR058525">
    <property type="entry name" value="DUF8212"/>
</dbReference>
<comment type="caution">
    <text evidence="3">The sequence shown here is derived from an EMBL/GenBank/DDBJ whole genome shotgun (WGS) entry which is preliminary data.</text>
</comment>
<dbReference type="Proteomes" id="UP001140510">
    <property type="component" value="Unassembled WGS sequence"/>
</dbReference>
<sequence>MRLINTSSLEYEEFELTDAPPYAILSHTWVGAEISYQDVLNDRKAGRKTQYAKLVEGCHAAEKHGFEYFWIDSCCIDKTNHVELSEAINSMFKWYQQAGICLAYLADVPPTVTDTTDSESDFGKSKWFERGWTLQELIAPLEVEFLAYDWSKLTTKTESCLALAMITGIPTDFLLGRQLETASVAMRLSWASNRVTTKAEDIAYCLMGIFDLHMPLLYGEGESKAFRRLQQEIISELDDHSIFAWTANDVQRPPHASASMRMVSVLAWSPKCFQHSGPVVEAEPPFLEGYVAGIRAPTAFNNKGLHVALPIISKGNRRFLAVLDCAPYGKEDEERFAR</sequence>
<name>A0A9W9DAN4_9PLEO</name>
<evidence type="ECO:0000259" key="2">
    <source>
        <dbReference type="Pfam" id="PF26640"/>
    </source>
</evidence>
<dbReference type="PANTHER" id="PTHR10622:SF10">
    <property type="entry name" value="HET DOMAIN-CONTAINING PROTEIN"/>
    <property type="match status" value="1"/>
</dbReference>
<evidence type="ECO:0000313" key="4">
    <source>
        <dbReference type="Proteomes" id="UP001140510"/>
    </source>
</evidence>
<dbReference type="PANTHER" id="PTHR10622">
    <property type="entry name" value="HET DOMAIN-CONTAINING PROTEIN"/>
    <property type="match status" value="1"/>
</dbReference>
<dbReference type="Pfam" id="PF06985">
    <property type="entry name" value="HET"/>
    <property type="match status" value="1"/>
</dbReference>
<organism evidence="3 4">
    <name type="scientific">Didymella pomorum</name>
    <dbReference type="NCBI Taxonomy" id="749634"/>
    <lineage>
        <taxon>Eukaryota</taxon>
        <taxon>Fungi</taxon>
        <taxon>Dikarya</taxon>
        <taxon>Ascomycota</taxon>
        <taxon>Pezizomycotina</taxon>
        <taxon>Dothideomycetes</taxon>
        <taxon>Pleosporomycetidae</taxon>
        <taxon>Pleosporales</taxon>
        <taxon>Pleosporineae</taxon>
        <taxon>Didymellaceae</taxon>
        <taxon>Didymella</taxon>
    </lineage>
</organism>
<evidence type="ECO:0000259" key="1">
    <source>
        <dbReference type="Pfam" id="PF06985"/>
    </source>
</evidence>
<protein>
    <recommendedName>
        <fullName evidence="5">Heterokaryon incompatibility domain-containing protein</fullName>
    </recommendedName>
</protein>
<feature type="domain" description="DUF8212" evidence="2">
    <location>
        <begin position="224"/>
        <end position="259"/>
    </location>
</feature>
<dbReference type="AlphaFoldDB" id="A0A9W9DAN4"/>
<proteinExistence type="predicted"/>
<feature type="domain" description="Heterokaryon incompatibility" evidence="1">
    <location>
        <begin position="22"/>
        <end position="107"/>
    </location>
</feature>